<dbReference type="SMART" id="SM00512">
    <property type="entry name" value="Skp1"/>
    <property type="match status" value="1"/>
</dbReference>
<feature type="domain" description="SKP1 component POZ" evidence="6">
    <location>
        <begin position="13"/>
        <end position="72"/>
    </location>
</feature>
<evidence type="ECO:0000256" key="5">
    <source>
        <dbReference type="ARBA" id="ARBA00045385"/>
    </source>
</evidence>
<dbReference type="EMBL" id="JAVLET010000004">
    <property type="protein sequence ID" value="KAL0470288.1"/>
    <property type="molecule type" value="Genomic_DNA"/>
</dbReference>
<name>A0ABR3DC88_NEUIN</name>
<evidence type="ECO:0000256" key="2">
    <source>
        <dbReference type="ARBA" id="ARBA00009993"/>
    </source>
</evidence>
<evidence type="ECO:0000256" key="3">
    <source>
        <dbReference type="ARBA" id="ARBA00021347"/>
    </source>
</evidence>
<dbReference type="Proteomes" id="UP001451303">
    <property type="component" value="Unassembled WGS sequence"/>
</dbReference>
<accession>A0ABR3DC88</accession>
<evidence type="ECO:0000313" key="8">
    <source>
        <dbReference type="Proteomes" id="UP001451303"/>
    </source>
</evidence>
<dbReference type="InterPro" id="IPR001232">
    <property type="entry name" value="SKP1-like"/>
</dbReference>
<comment type="similarity">
    <text evidence="2">Belongs to the SKP1 family.</text>
</comment>
<dbReference type="InterPro" id="IPR016073">
    <property type="entry name" value="Skp1_comp_POZ"/>
</dbReference>
<dbReference type="PANTHER" id="PTHR20648">
    <property type="entry name" value="ELONGIN-C"/>
    <property type="match status" value="1"/>
</dbReference>
<dbReference type="InterPro" id="IPR011333">
    <property type="entry name" value="SKP1/BTB/POZ_sf"/>
</dbReference>
<comment type="function">
    <text evidence="5">Essential component of the SCF (SKP1-CUL1-F-box protein) E3 ubiquitin ligase complexes, which mediate the ubiquitination and subsequent proteasomal degradation of target proteins. Controls sulfur metabolite repression, probably by mediating the inactivation or degradation of the metR transcription factor.</text>
</comment>
<proteinExistence type="inferred from homology"/>
<keyword evidence="8" id="KW-1185">Reference proteome</keyword>
<gene>
    <name evidence="7" type="ORF">QR685DRAFT_523276</name>
</gene>
<evidence type="ECO:0000313" key="7">
    <source>
        <dbReference type="EMBL" id="KAL0470288.1"/>
    </source>
</evidence>
<dbReference type="Pfam" id="PF03931">
    <property type="entry name" value="Skp1_POZ"/>
    <property type="match status" value="1"/>
</dbReference>
<reference evidence="7 8" key="1">
    <citation type="submission" date="2023-09" db="EMBL/GenBank/DDBJ databases">
        <title>Multi-omics analysis of a traditional fermented food reveals byproduct-associated fungal strains for waste-to-food upcycling.</title>
        <authorList>
            <consortium name="Lawrence Berkeley National Laboratory"/>
            <person name="Rekdal V.M."/>
            <person name="Villalobos-Escobedo J.M."/>
            <person name="Rodriguez-Valeron N."/>
            <person name="Garcia M.O."/>
            <person name="Vasquez D.P."/>
            <person name="Damayanti I."/>
            <person name="Sorensen P.M."/>
            <person name="Baidoo E.E."/>
            <person name="De Carvalho A.C."/>
            <person name="Riley R."/>
            <person name="Lipzen A."/>
            <person name="He G."/>
            <person name="Yan M."/>
            <person name="Haridas S."/>
            <person name="Daum C."/>
            <person name="Yoshinaga Y."/>
            <person name="Ng V."/>
            <person name="Grigoriev I.V."/>
            <person name="Munk R."/>
            <person name="Nuraida L."/>
            <person name="Wijaya C.H."/>
            <person name="Morales P.-C."/>
            <person name="Keasling J.D."/>
        </authorList>
    </citation>
    <scope>NUCLEOTIDE SEQUENCE [LARGE SCALE GENOMIC DNA]</scope>
    <source>
        <strain evidence="7 8">FGSC 2613</strain>
    </source>
</reference>
<evidence type="ECO:0000256" key="4">
    <source>
        <dbReference type="ARBA" id="ARBA00023242"/>
    </source>
</evidence>
<organism evidence="7 8">
    <name type="scientific">Neurospora intermedia</name>
    <dbReference type="NCBI Taxonomy" id="5142"/>
    <lineage>
        <taxon>Eukaryota</taxon>
        <taxon>Fungi</taxon>
        <taxon>Dikarya</taxon>
        <taxon>Ascomycota</taxon>
        <taxon>Pezizomycotina</taxon>
        <taxon>Sordariomycetes</taxon>
        <taxon>Sordariomycetidae</taxon>
        <taxon>Sordariales</taxon>
        <taxon>Sordariaceae</taxon>
        <taxon>Neurospora</taxon>
    </lineage>
</organism>
<comment type="caution">
    <text evidence="7">The sequence shown here is derived from an EMBL/GenBank/DDBJ whole genome shotgun (WGS) entry which is preliminary data.</text>
</comment>
<comment type="subcellular location">
    <subcellularLocation>
        <location evidence="1">Nucleus</location>
    </subcellularLocation>
</comment>
<keyword evidence="4" id="KW-0539">Nucleus</keyword>
<evidence type="ECO:0000256" key="1">
    <source>
        <dbReference type="ARBA" id="ARBA00004123"/>
    </source>
</evidence>
<dbReference type="CDD" id="cd18321">
    <property type="entry name" value="BTB_POZ_EloC"/>
    <property type="match status" value="1"/>
</dbReference>
<dbReference type="InterPro" id="IPR039948">
    <property type="entry name" value="ELC1"/>
</dbReference>
<protein>
    <recommendedName>
        <fullName evidence="3">Elongin-C</fullName>
    </recommendedName>
</protein>
<dbReference type="Gene3D" id="3.30.710.10">
    <property type="entry name" value="Potassium Channel Kv1.1, Chain A"/>
    <property type="match status" value="1"/>
</dbReference>
<sequence>MDATNGNGGASKYITLVSKDGFEFVVLREATLCSDYIRGMLRNNMTEARTGRCELQDINGVILEKVVEYFHYWYKYRDREDVPDMEIPVENCLELVVAADYLGMDNVKNHESTLPHLGLRSSTCVMAVVPRGVFVNRTLL</sequence>
<evidence type="ECO:0000259" key="6">
    <source>
        <dbReference type="Pfam" id="PF03931"/>
    </source>
</evidence>
<dbReference type="SUPFAM" id="SSF54695">
    <property type="entry name" value="POZ domain"/>
    <property type="match status" value="1"/>
</dbReference>